<name>A0A0P1IIB5_9RHOB</name>
<keyword evidence="1" id="KW-0472">Membrane</keyword>
<dbReference type="AlphaFoldDB" id="A0A0P1IIB5"/>
<accession>A0A0P1IIB5</accession>
<evidence type="ECO:0000313" key="2">
    <source>
        <dbReference type="EMBL" id="CUK14728.1"/>
    </source>
</evidence>
<feature type="transmembrane region" description="Helical" evidence="1">
    <location>
        <begin position="6"/>
        <end position="29"/>
    </location>
</feature>
<keyword evidence="1" id="KW-0812">Transmembrane</keyword>
<sequence>MAHWLMTVPGIGPFFATALVALSFPNWILRQHLNSLILVKIGKGKM</sequence>
<organism evidence="2 3">
    <name type="scientific">Ruegeria denitrificans</name>
    <dbReference type="NCBI Taxonomy" id="1715692"/>
    <lineage>
        <taxon>Bacteria</taxon>
        <taxon>Pseudomonadati</taxon>
        <taxon>Pseudomonadota</taxon>
        <taxon>Alphaproteobacteria</taxon>
        <taxon>Rhodobacterales</taxon>
        <taxon>Roseobacteraceae</taxon>
        <taxon>Ruegeria</taxon>
    </lineage>
</organism>
<dbReference type="Proteomes" id="UP000051260">
    <property type="component" value="Unassembled WGS sequence"/>
</dbReference>
<gene>
    <name evidence="2" type="ORF">RUE5091_03788</name>
</gene>
<evidence type="ECO:0000256" key="1">
    <source>
        <dbReference type="SAM" id="Phobius"/>
    </source>
</evidence>
<keyword evidence="1" id="KW-1133">Transmembrane helix</keyword>
<dbReference type="STRING" id="1715692.RUE5091_03788"/>
<reference evidence="3" key="1">
    <citation type="submission" date="2015-09" db="EMBL/GenBank/DDBJ databases">
        <authorList>
            <person name="Rodrigo-Torres L."/>
            <person name="Arahal D.R."/>
        </authorList>
    </citation>
    <scope>NUCLEOTIDE SEQUENCE [LARGE SCALE GENOMIC DNA]</scope>
    <source>
        <strain evidence="3">CECT 5091</strain>
    </source>
</reference>
<keyword evidence="3" id="KW-1185">Reference proteome</keyword>
<proteinExistence type="predicted"/>
<protein>
    <submittedName>
        <fullName evidence="2">Uncharacterized protein</fullName>
    </submittedName>
</protein>
<evidence type="ECO:0000313" key="3">
    <source>
        <dbReference type="Proteomes" id="UP000051260"/>
    </source>
</evidence>
<dbReference type="EMBL" id="CYUD01000014">
    <property type="protein sequence ID" value="CUK14728.1"/>
    <property type="molecule type" value="Genomic_DNA"/>
</dbReference>